<dbReference type="RefSeq" id="XP_047741749.1">
    <property type="nucleotide sequence ID" value="XM_047885793.1"/>
</dbReference>
<accession>A0A979FWU6</accession>
<keyword evidence="2" id="KW-1133">Transmembrane helix</keyword>
<dbReference type="Pfam" id="PF08205">
    <property type="entry name" value="C2-set_2"/>
    <property type="match status" value="1"/>
</dbReference>
<dbReference type="InterPro" id="IPR036179">
    <property type="entry name" value="Ig-like_dom_sf"/>
</dbReference>
<dbReference type="InterPro" id="IPR013783">
    <property type="entry name" value="Ig-like_fold"/>
</dbReference>
<sequence length="146" mass="15691">MTGAQRVYRTGQQTNITCTAEHARPPASITFLVGGREVHPRSGYVQDSPPWADPNGTYTTRARLTLPVTGDHVPALAITCRARVLTLSVEDSVNVRVERAANGLLSLFGAGTRHSPPLPALVMLVAAGLLQVVAVRLLSNACLWRR</sequence>
<dbReference type="Gene3D" id="2.60.40.10">
    <property type="entry name" value="Immunoglobulins"/>
    <property type="match status" value="1"/>
</dbReference>
<feature type="domain" description="CD80-like immunoglobulin C2-set" evidence="3">
    <location>
        <begin position="11"/>
        <end position="82"/>
    </location>
</feature>
<keyword evidence="4" id="KW-1185">Reference proteome</keyword>
<gene>
    <name evidence="5" type="primary">LOC125179606</name>
</gene>
<dbReference type="KEGG" id="hazt:125179606"/>
<feature type="transmembrane region" description="Helical" evidence="2">
    <location>
        <begin position="118"/>
        <end position="138"/>
    </location>
</feature>
<evidence type="ECO:0000256" key="2">
    <source>
        <dbReference type="SAM" id="Phobius"/>
    </source>
</evidence>
<evidence type="ECO:0000256" key="1">
    <source>
        <dbReference type="ARBA" id="ARBA00023157"/>
    </source>
</evidence>
<keyword evidence="1" id="KW-1015">Disulfide bond</keyword>
<dbReference type="AlphaFoldDB" id="A0A979FWU6"/>
<evidence type="ECO:0000259" key="3">
    <source>
        <dbReference type="Pfam" id="PF08205"/>
    </source>
</evidence>
<dbReference type="Proteomes" id="UP000694843">
    <property type="component" value="Unplaced"/>
</dbReference>
<keyword evidence="2" id="KW-0812">Transmembrane</keyword>
<evidence type="ECO:0000313" key="4">
    <source>
        <dbReference type="Proteomes" id="UP000694843"/>
    </source>
</evidence>
<name>A0A979FWU6_HYAAZ</name>
<dbReference type="InterPro" id="IPR013162">
    <property type="entry name" value="CD80_C2-set"/>
</dbReference>
<dbReference type="SUPFAM" id="SSF48726">
    <property type="entry name" value="Immunoglobulin"/>
    <property type="match status" value="1"/>
</dbReference>
<organism evidence="4 5">
    <name type="scientific">Hyalella azteca</name>
    <name type="common">Amphipod</name>
    <dbReference type="NCBI Taxonomy" id="294128"/>
    <lineage>
        <taxon>Eukaryota</taxon>
        <taxon>Metazoa</taxon>
        <taxon>Ecdysozoa</taxon>
        <taxon>Arthropoda</taxon>
        <taxon>Crustacea</taxon>
        <taxon>Multicrustacea</taxon>
        <taxon>Malacostraca</taxon>
        <taxon>Eumalacostraca</taxon>
        <taxon>Peracarida</taxon>
        <taxon>Amphipoda</taxon>
        <taxon>Senticaudata</taxon>
        <taxon>Talitrida</taxon>
        <taxon>Talitroidea</taxon>
        <taxon>Hyalellidae</taxon>
        <taxon>Hyalella</taxon>
    </lineage>
</organism>
<keyword evidence="2" id="KW-0472">Membrane</keyword>
<protein>
    <submittedName>
        <fullName evidence="5">Uncharacterized protein LOC125179606</fullName>
    </submittedName>
</protein>
<dbReference type="GeneID" id="125179606"/>
<reference evidence="5" key="1">
    <citation type="submission" date="2025-08" db="UniProtKB">
        <authorList>
            <consortium name="RefSeq"/>
        </authorList>
    </citation>
    <scope>IDENTIFICATION</scope>
    <source>
        <tissue evidence="5">Whole organism</tissue>
    </source>
</reference>
<evidence type="ECO:0000313" key="5">
    <source>
        <dbReference type="RefSeq" id="XP_047741749.1"/>
    </source>
</evidence>
<proteinExistence type="predicted"/>